<dbReference type="InterPro" id="IPR043736">
    <property type="entry name" value="DUF5681"/>
</dbReference>
<sequence>MPFEKGKSGNPKGRPKVRGDRRTDRRDDLRALFVAKAPELVQKVLELALAGDTTMLRLCVDKIVPSLRPTDGPITIALPGGTLAENGQAVVDALATGKLTTDQANAVMGVIQGQAKIVETDDLARRVAALEKEHGAS</sequence>
<evidence type="ECO:0000259" key="2">
    <source>
        <dbReference type="Pfam" id="PF18932"/>
    </source>
</evidence>
<protein>
    <recommendedName>
        <fullName evidence="2">DUF5681 domain-containing protein</fullName>
    </recommendedName>
</protein>
<evidence type="ECO:0000256" key="1">
    <source>
        <dbReference type="SAM" id="MobiDB-lite"/>
    </source>
</evidence>
<dbReference type="AlphaFoldDB" id="A0A1G8FJK0"/>
<dbReference type="Pfam" id="PF18932">
    <property type="entry name" value="DUF5681"/>
    <property type="match status" value="1"/>
</dbReference>
<proteinExistence type="predicted"/>
<feature type="region of interest" description="Disordered" evidence="1">
    <location>
        <begin position="1"/>
        <end position="24"/>
    </location>
</feature>
<gene>
    <name evidence="3" type="ORF">SAMN05216466_113212</name>
</gene>
<organism evidence="3 4">
    <name type="scientific">Paraburkholderia phenazinium</name>
    <dbReference type="NCBI Taxonomy" id="60549"/>
    <lineage>
        <taxon>Bacteria</taxon>
        <taxon>Pseudomonadati</taxon>
        <taxon>Pseudomonadota</taxon>
        <taxon>Betaproteobacteria</taxon>
        <taxon>Burkholderiales</taxon>
        <taxon>Burkholderiaceae</taxon>
        <taxon>Paraburkholderia</taxon>
    </lineage>
</organism>
<name>A0A1G8FJK0_9BURK</name>
<reference evidence="3 4" key="1">
    <citation type="submission" date="2016-10" db="EMBL/GenBank/DDBJ databases">
        <authorList>
            <person name="de Groot N.N."/>
        </authorList>
    </citation>
    <scope>NUCLEOTIDE SEQUENCE [LARGE SCALE GENOMIC DNA]</scope>
    <source>
        <strain evidence="3 4">LMG 2247</strain>
    </source>
</reference>
<evidence type="ECO:0000313" key="4">
    <source>
        <dbReference type="Proteomes" id="UP000199706"/>
    </source>
</evidence>
<dbReference type="OrthoDB" id="9135114at2"/>
<accession>A0A1G8FJK0</accession>
<feature type="domain" description="DUF5681" evidence="2">
    <location>
        <begin position="3"/>
        <end position="62"/>
    </location>
</feature>
<dbReference type="Proteomes" id="UP000199706">
    <property type="component" value="Unassembled WGS sequence"/>
</dbReference>
<dbReference type="EMBL" id="FNCJ01000013">
    <property type="protein sequence ID" value="SDH82281.1"/>
    <property type="molecule type" value="Genomic_DNA"/>
</dbReference>
<dbReference type="RefSeq" id="WP_090688438.1">
    <property type="nucleotide sequence ID" value="NZ_CADERL010000013.1"/>
</dbReference>
<evidence type="ECO:0000313" key="3">
    <source>
        <dbReference type="EMBL" id="SDH82281.1"/>
    </source>
</evidence>